<comment type="similarity">
    <text evidence="5">Belongs to the nucleoredoxin family.</text>
</comment>
<evidence type="ECO:0000256" key="4">
    <source>
        <dbReference type="ARBA" id="ARBA00023027"/>
    </source>
</evidence>
<dbReference type="Gene3D" id="3.40.30.10">
    <property type="entry name" value="Glutaredoxin"/>
    <property type="match status" value="1"/>
</dbReference>
<dbReference type="AlphaFoldDB" id="A0AAV0TGR7"/>
<dbReference type="Pfam" id="PF13905">
    <property type="entry name" value="Thioredoxin_8"/>
    <property type="match status" value="1"/>
</dbReference>
<dbReference type="SUPFAM" id="SSF52833">
    <property type="entry name" value="Thioredoxin-like"/>
    <property type="match status" value="1"/>
</dbReference>
<dbReference type="GO" id="GO:0047134">
    <property type="term" value="F:protein-disulfide reductase [NAD(P)H] activity"/>
    <property type="evidence" value="ECO:0007669"/>
    <property type="project" value="UniProtKB-EC"/>
</dbReference>
<name>A0AAV0TGR7_9STRA</name>
<keyword evidence="2" id="KW-0677">Repeat</keyword>
<dbReference type="PROSITE" id="PS51352">
    <property type="entry name" value="THIOREDOXIN_2"/>
    <property type="match status" value="1"/>
</dbReference>
<comment type="catalytic activity">
    <reaction evidence="6">
        <text>[protein]-dithiol + NAD(+) = [protein]-disulfide + NADH + H(+)</text>
        <dbReference type="Rhea" id="RHEA:18749"/>
        <dbReference type="Rhea" id="RHEA-COMP:10593"/>
        <dbReference type="Rhea" id="RHEA-COMP:10594"/>
        <dbReference type="ChEBI" id="CHEBI:15378"/>
        <dbReference type="ChEBI" id="CHEBI:29950"/>
        <dbReference type="ChEBI" id="CHEBI:50058"/>
        <dbReference type="ChEBI" id="CHEBI:57540"/>
        <dbReference type="ChEBI" id="CHEBI:57945"/>
        <dbReference type="EC" id="1.8.1.8"/>
    </reaction>
</comment>
<dbReference type="PANTHER" id="PTHR13871:SF96">
    <property type="entry name" value="THIOREDOXIN DOMAIN-CONTAINING PROTEIN"/>
    <property type="match status" value="1"/>
</dbReference>
<evidence type="ECO:0000256" key="6">
    <source>
        <dbReference type="ARBA" id="ARBA00047388"/>
    </source>
</evidence>
<dbReference type="EC" id="1.8.1.8" evidence="1"/>
<evidence type="ECO:0000313" key="9">
    <source>
        <dbReference type="EMBL" id="CAI5719102.1"/>
    </source>
</evidence>
<keyword evidence="3" id="KW-0560">Oxidoreductase</keyword>
<dbReference type="InterPro" id="IPR036249">
    <property type="entry name" value="Thioredoxin-like_sf"/>
</dbReference>
<proteinExistence type="inferred from homology"/>
<evidence type="ECO:0000259" key="8">
    <source>
        <dbReference type="PROSITE" id="PS51352"/>
    </source>
</evidence>
<dbReference type="EMBL" id="CANTFM010000342">
    <property type="protein sequence ID" value="CAI5719102.1"/>
    <property type="molecule type" value="Genomic_DNA"/>
</dbReference>
<feature type="domain" description="Thioredoxin" evidence="8">
    <location>
        <begin position="1"/>
        <end position="149"/>
    </location>
</feature>
<accession>A0AAV0TGR7</accession>
<protein>
    <recommendedName>
        <fullName evidence="1">protein-disulfide reductase</fullName>
        <ecNumber evidence="1">1.8.1.8</ecNumber>
    </recommendedName>
</protein>
<comment type="catalytic activity">
    <reaction evidence="7">
        <text>[protein]-dithiol + NADP(+) = [protein]-disulfide + NADPH + H(+)</text>
        <dbReference type="Rhea" id="RHEA:18753"/>
        <dbReference type="Rhea" id="RHEA-COMP:10593"/>
        <dbReference type="Rhea" id="RHEA-COMP:10594"/>
        <dbReference type="ChEBI" id="CHEBI:15378"/>
        <dbReference type="ChEBI" id="CHEBI:29950"/>
        <dbReference type="ChEBI" id="CHEBI:50058"/>
        <dbReference type="ChEBI" id="CHEBI:57783"/>
        <dbReference type="ChEBI" id="CHEBI:58349"/>
        <dbReference type="EC" id="1.8.1.8"/>
    </reaction>
</comment>
<evidence type="ECO:0000313" key="10">
    <source>
        <dbReference type="Proteomes" id="UP001162029"/>
    </source>
</evidence>
<dbReference type="InterPro" id="IPR013766">
    <property type="entry name" value="Thioredoxin_domain"/>
</dbReference>
<gene>
    <name evidence="9" type="ORF">PDE001_LOCUS1986</name>
</gene>
<evidence type="ECO:0000256" key="5">
    <source>
        <dbReference type="ARBA" id="ARBA00025782"/>
    </source>
</evidence>
<dbReference type="Proteomes" id="UP001162029">
    <property type="component" value="Unassembled WGS sequence"/>
</dbReference>
<comment type="caution">
    <text evidence="9">The sequence shown here is derived from an EMBL/GenBank/DDBJ whole genome shotgun (WGS) entry which is preliminary data.</text>
</comment>
<dbReference type="PANTHER" id="PTHR13871">
    <property type="entry name" value="THIOREDOXIN"/>
    <property type="match status" value="1"/>
</dbReference>
<dbReference type="InterPro" id="IPR012336">
    <property type="entry name" value="Thioredoxin-like_fold"/>
</dbReference>
<evidence type="ECO:0000256" key="1">
    <source>
        <dbReference type="ARBA" id="ARBA00012612"/>
    </source>
</evidence>
<evidence type="ECO:0000256" key="2">
    <source>
        <dbReference type="ARBA" id="ARBA00022737"/>
    </source>
</evidence>
<reference evidence="9" key="1">
    <citation type="submission" date="2022-12" db="EMBL/GenBank/DDBJ databases">
        <authorList>
            <person name="Webb A."/>
        </authorList>
    </citation>
    <scope>NUCLEOTIDE SEQUENCE</scope>
    <source>
        <strain evidence="9">Pd1</strain>
    </source>
</reference>
<organism evidence="9 10">
    <name type="scientific">Peronospora destructor</name>
    <dbReference type="NCBI Taxonomy" id="86335"/>
    <lineage>
        <taxon>Eukaryota</taxon>
        <taxon>Sar</taxon>
        <taxon>Stramenopiles</taxon>
        <taxon>Oomycota</taxon>
        <taxon>Peronosporomycetes</taxon>
        <taxon>Peronosporales</taxon>
        <taxon>Peronosporaceae</taxon>
        <taxon>Peronospora</taxon>
    </lineage>
</organism>
<evidence type="ECO:0000256" key="3">
    <source>
        <dbReference type="ARBA" id="ARBA00023002"/>
    </source>
</evidence>
<keyword evidence="4" id="KW-0520">NAD</keyword>
<evidence type="ECO:0000256" key="7">
    <source>
        <dbReference type="ARBA" id="ARBA00047804"/>
    </source>
</evidence>
<dbReference type="InterPro" id="IPR052259">
    <property type="entry name" value="Nucleoredoxin-like"/>
</dbReference>
<sequence>METLIQKELMLQSDEVVPTSQALAGKKIIGLYFSGHYCPPCRKFTPLLDMVYKDIKAAGHEDFEIIFVSSDKEEAKFLEYFEEMPWVALPYSRRDLKLELCDKFSVKTVPSLIFFNEKGQVVEREGRYFVTDHSNDIDAILTHLRQEKKTEEN</sequence>
<keyword evidence="10" id="KW-1185">Reference proteome</keyword>